<organism evidence="2">
    <name type="scientific">Haptolina ericina</name>
    <dbReference type="NCBI Taxonomy" id="156174"/>
    <lineage>
        <taxon>Eukaryota</taxon>
        <taxon>Haptista</taxon>
        <taxon>Haptophyta</taxon>
        <taxon>Prymnesiophyceae</taxon>
        <taxon>Prymnesiales</taxon>
        <taxon>Prymnesiaceae</taxon>
        <taxon>Haptolina</taxon>
    </lineage>
</organism>
<proteinExistence type="predicted"/>
<sequence length="112" mass="12603">MPARLLKNVVWQPGGAAFLKLTECSNGTMADVSRTETRWLEQHNVHQYDYFSLALEYAPLMADARHFTYHYARCNNTFPELTHLAARLALQAGALQSPVVVCRVQSASPVRL</sequence>
<dbReference type="AlphaFoldDB" id="A0A6T9N4I7"/>
<gene>
    <name evidence="1" type="ORF">HERI1096_LOCUS36473</name>
    <name evidence="2" type="ORF">HERI1096_LOCUS36474</name>
</gene>
<evidence type="ECO:0000313" key="1">
    <source>
        <dbReference type="EMBL" id="CAE0146699.1"/>
    </source>
</evidence>
<name>A0A6T9N4I7_9EUKA</name>
<accession>A0A6T9N4I7</accession>
<dbReference type="EMBL" id="HBHX01065885">
    <property type="protein sequence ID" value="CAE0146699.1"/>
    <property type="molecule type" value="Transcribed_RNA"/>
</dbReference>
<reference evidence="2" key="1">
    <citation type="submission" date="2021-01" db="EMBL/GenBank/DDBJ databases">
        <authorList>
            <person name="Corre E."/>
            <person name="Pelletier E."/>
            <person name="Niang G."/>
            <person name="Scheremetjew M."/>
            <person name="Finn R."/>
            <person name="Kale V."/>
            <person name="Holt S."/>
            <person name="Cochrane G."/>
            <person name="Meng A."/>
            <person name="Brown T."/>
            <person name="Cohen L."/>
        </authorList>
    </citation>
    <scope>NUCLEOTIDE SEQUENCE</scope>
    <source>
        <strain evidence="2">CCMP281</strain>
    </source>
</reference>
<protein>
    <submittedName>
        <fullName evidence="2">Uncharacterized protein</fullName>
    </submittedName>
</protein>
<evidence type="ECO:0000313" key="2">
    <source>
        <dbReference type="EMBL" id="CAE0146701.1"/>
    </source>
</evidence>
<dbReference type="EMBL" id="HBHX01065886">
    <property type="protein sequence ID" value="CAE0146701.1"/>
    <property type="molecule type" value="Transcribed_RNA"/>
</dbReference>